<accession>A0AC61MQD6</accession>
<protein>
    <submittedName>
        <fullName evidence="1">NUDIX hydrolase</fullName>
    </submittedName>
</protein>
<keyword evidence="1" id="KW-0378">Hydrolase</keyword>
<dbReference type="EMBL" id="CP066744">
    <property type="protein sequence ID" value="QQK07895.1"/>
    <property type="molecule type" value="Genomic_DNA"/>
</dbReference>
<evidence type="ECO:0000313" key="1">
    <source>
        <dbReference type="EMBL" id="QQK07895.1"/>
    </source>
</evidence>
<keyword evidence="2" id="KW-1185">Reference proteome</keyword>
<name>A0AC61MQD6_9FIRM</name>
<gene>
    <name evidence="1" type="ORF">JFY71_11580</name>
</gene>
<proteinExistence type="predicted"/>
<sequence>MEEVSAGGVVIHKGKVAVLRKFRGDWVLPKGRLEKGETREEAALREVNEEAGIKAEIVRYIGYVKYWYKHIDGMKVQKTVHYYYMTTKDSQLTPQREEGFTEAVYMPLDKAIHYIRHDAEKNMVRKVKEFYKKERKG</sequence>
<evidence type="ECO:0000313" key="2">
    <source>
        <dbReference type="Proteomes" id="UP000595814"/>
    </source>
</evidence>
<organism evidence="1 2">
    <name type="scientific">Miniphocaeibacter halophilus</name>
    <dbReference type="NCBI Taxonomy" id="2931922"/>
    <lineage>
        <taxon>Bacteria</taxon>
        <taxon>Bacillati</taxon>
        <taxon>Bacillota</taxon>
        <taxon>Tissierellia</taxon>
        <taxon>Tissierellales</taxon>
        <taxon>Peptoniphilaceae</taxon>
        <taxon>Miniphocaeibacter</taxon>
    </lineage>
</organism>
<dbReference type="Proteomes" id="UP000595814">
    <property type="component" value="Chromosome"/>
</dbReference>
<reference evidence="1 2" key="1">
    <citation type="journal article" date="2022" name="Int. J. Syst. Evol. Microbiol.">
        <title>Miniphocaeibacter halophilus sp. nov., an ammonium-tolerant acetate-producing bacterium isolated from a biogas system.</title>
        <authorList>
            <person name="Schnurer A."/>
            <person name="Singh A."/>
            <person name="Bi S."/>
            <person name="Qiao W."/>
            <person name="Westerholm M."/>
        </authorList>
    </citation>
    <scope>NUCLEOTIDE SEQUENCE [LARGE SCALE GENOMIC DNA]</scope>
    <source>
        <strain evidence="1 2">AMB_01</strain>
    </source>
</reference>